<accession>A0A261RP04</accession>
<name>A0A261RP04_9BORD</name>
<dbReference type="Proteomes" id="UP000216857">
    <property type="component" value="Unassembled WGS sequence"/>
</dbReference>
<evidence type="ECO:0000313" key="1">
    <source>
        <dbReference type="EMBL" id="OZI26695.1"/>
    </source>
</evidence>
<proteinExistence type="predicted"/>
<dbReference type="RefSeq" id="WP_094845788.1">
    <property type="nucleotide sequence ID" value="NZ_NEVJ01000001.1"/>
</dbReference>
<reference evidence="1" key="1">
    <citation type="submission" date="2017-05" db="EMBL/GenBank/DDBJ databases">
        <title>Complete and WGS of Bordetella genogroups.</title>
        <authorList>
            <person name="Spilker T."/>
            <person name="Lipuma J."/>
        </authorList>
    </citation>
    <scope>NUCLEOTIDE SEQUENCE</scope>
    <source>
        <strain evidence="1">AU21707</strain>
    </source>
</reference>
<evidence type="ECO:0000313" key="2">
    <source>
        <dbReference type="Proteomes" id="UP000216857"/>
    </source>
</evidence>
<sequence length="62" mass="7356">MTHDQAHEYATQVAREEWAKAGKNMETTLKALDRRAEKDPKFKEAREILSFRSLLEEQQTRH</sequence>
<comment type="caution">
    <text evidence="1">The sequence shown here is derived from an EMBL/GenBank/DDBJ whole genome shotgun (WGS) entry which is preliminary data.</text>
</comment>
<keyword evidence="2" id="KW-1185">Reference proteome</keyword>
<protein>
    <submittedName>
        <fullName evidence="1">Uncharacterized protein</fullName>
    </submittedName>
</protein>
<dbReference type="EMBL" id="NEVJ01000001">
    <property type="protein sequence ID" value="OZI26695.1"/>
    <property type="molecule type" value="Genomic_DNA"/>
</dbReference>
<dbReference type="AlphaFoldDB" id="A0A261RP04"/>
<organism evidence="1 2">
    <name type="scientific">Bordetella genomosp. 9</name>
    <dbReference type="NCBI Taxonomy" id="1416803"/>
    <lineage>
        <taxon>Bacteria</taxon>
        <taxon>Pseudomonadati</taxon>
        <taxon>Pseudomonadota</taxon>
        <taxon>Betaproteobacteria</taxon>
        <taxon>Burkholderiales</taxon>
        <taxon>Alcaligenaceae</taxon>
        <taxon>Bordetella</taxon>
    </lineage>
</organism>
<gene>
    <name evidence="1" type="ORF">CAL26_05070</name>
</gene>